<dbReference type="SUPFAM" id="SSF110087">
    <property type="entry name" value="DR1885-like metal-binding protein"/>
    <property type="match status" value="2"/>
</dbReference>
<dbReference type="EMBL" id="CAFBNA010000038">
    <property type="protein sequence ID" value="CAB4930436.1"/>
    <property type="molecule type" value="Genomic_DNA"/>
</dbReference>
<dbReference type="PANTHER" id="PTHR36302">
    <property type="entry name" value="BLR7088 PROTEIN"/>
    <property type="match status" value="1"/>
</dbReference>
<dbReference type="EMBL" id="CAEZVK010000040">
    <property type="protein sequence ID" value="CAB4627846.1"/>
    <property type="molecule type" value="Genomic_DNA"/>
</dbReference>
<dbReference type="EMBL" id="CAEZUO010000014">
    <property type="protein sequence ID" value="CAB4599689.1"/>
    <property type="molecule type" value="Genomic_DNA"/>
</dbReference>
<proteinExistence type="predicted"/>
<name>A0A6J6ITL2_9ZZZZ</name>
<dbReference type="PROSITE" id="PS51257">
    <property type="entry name" value="PROKAR_LIPOPROTEIN"/>
    <property type="match status" value="1"/>
</dbReference>
<organism evidence="2">
    <name type="scientific">freshwater metagenome</name>
    <dbReference type="NCBI Taxonomy" id="449393"/>
    <lineage>
        <taxon>unclassified sequences</taxon>
        <taxon>metagenomes</taxon>
        <taxon>ecological metagenomes</taxon>
    </lineage>
</organism>
<evidence type="ECO:0000313" key="2">
    <source>
        <dbReference type="EMBL" id="CAB4627846.1"/>
    </source>
</evidence>
<accession>A0A6J6ITL2</accession>
<reference evidence="2" key="1">
    <citation type="submission" date="2020-05" db="EMBL/GenBank/DDBJ databases">
        <authorList>
            <person name="Chiriac C."/>
            <person name="Salcher M."/>
            <person name="Ghai R."/>
            <person name="Kavagutti S V."/>
        </authorList>
    </citation>
    <scope>NUCLEOTIDE SEQUENCE</scope>
</reference>
<dbReference type="Gene3D" id="2.60.40.1890">
    <property type="entry name" value="PCu(A)C copper chaperone"/>
    <property type="match status" value="1"/>
</dbReference>
<gene>
    <name evidence="1" type="ORF">UFOPK1827_00493</name>
    <name evidence="2" type="ORF">UFOPK2000_00522</name>
    <name evidence="3" type="ORF">UFOPK3708_00809</name>
</gene>
<dbReference type="AlphaFoldDB" id="A0A6J6ITL2"/>
<sequence>MTPRFLSRPMALAALVLIVGSALVATSCSSSGSSSSTFKSKNIVVSNVWARESAGAADNGAVYLTIENTSGTVDKLFSASVPQTFAKSASIHEMVMADGTTATTLAGNSSSSTTMDSGSSSMMSMKEVASVTIPANGSVTFEPGGRHIMLTGLAAPLKNGQKFDLNLGFLNGGVIKVTATVKAS</sequence>
<evidence type="ECO:0000313" key="3">
    <source>
        <dbReference type="EMBL" id="CAB4930436.1"/>
    </source>
</evidence>
<dbReference type="PANTHER" id="PTHR36302:SF1">
    <property type="entry name" value="COPPER CHAPERONE PCU(A)C"/>
    <property type="match status" value="1"/>
</dbReference>
<dbReference type="InterPro" id="IPR007410">
    <property type="entry name" value="LpqE-like"/>
</dbReference>
<dbReference type="InterPro" id="IPR058248">
    <property type="entry name" value="Lxx211020-like"/>
</dbReference>
<evidence type="ECO:0000313" key="1">
    <source>
        <dbReference type="EMBL" id="CAB4599689.1"/>
    </source>
</evidence>
<dbReference type="Pfam" id="PF04314">
    <property type="entry name" value="PCuAC"/>
    <property type="match status" value="1"/>
</dbReference>
<dbReference type="InterPro" id="IPR036182">
    <property type="entry name" value="PCuAC_sf"/>
</dbReference>
<protein>
    <submittedName>
        <fullName evidence="2">Unannotated protein</fullName>
    </submittedName>
</protein>